<protein>
    <submittedName>
        <fullName evidence="1">Uncharacterized protein</fullName>
    </submittedName>
</protein>
<dbReference type="AlphaFoldDB" id="A0A644ZIN1"/>
<gene>
    <name evidence="1" type="ORF">SDC9_87400</name>
</gene>
<dbReference type="EMBL" id="VSSQ01009113">
    <property type="protein sequence ID" value="MPM40752.1"/>
    <property type="molecule type" value="Genomic_DNA"/>
</dbReference>
<organism evidence="1">
    <name type="scientific">bioreactor metagenome</name>
    <dbReference type="NCBI Taxonomy" id="1076179"/>
    <lineage>
        <taxon>unclassified sequences</taxon>
        <taxon>metagenomes</taxon>
        <taxon>ecological metagenomes</taxon>
    </lineage>
</organism>
<proteinExistence type="predicted"/>
<comment type="caution">
    <text evidence="1">The sequence shown here is derived from an EMBL/GenBank/DDBJ whole genome shotgun (WGS) entry which is preliminary data.</text>
</comment>
<reference evidence="1" key="1">
    <citation type="submission" date="2019-08" db="EMBL/GenBank/DDBJ databases">
        <authorList>
            <person name="Kucharzyk K."/>
            <person name="Murdoch R.W."/>
            <person name="Higgins S."/>
            <person name="Loffler F."/>
        </authorList>
    </citation>
    <scope>NUCLEOTIDE SEQUENCE</scope>
</reference>
<name>A0A644ZIN1_9ZZZZ</name>
<accession>A0A644ZIN1</accession>
<evidence type="ECO:0000313" key="1">
    <source>
        <dbReference type="EMBL" id="MPM40752.1"/>
    </source>
</evidence>
<sequence>MKTLEEIIINLPSNSSTLIENKIKLSSNTLIVIKDDFRVLKTQVVNPHVAIRGAFLKSGKVLAQYIVVNLREKGFNSYYKFWFDYNDSKCLKLLLNLVKQKYIYIILCDNNNNLVKEISLENTMKPFFKEYIERCLKTDCKWSKKQYRKMLEELSDKFIDDYYLWRELGEDIIKS</sequence>